<keyword evidence="3" id="KW-1185">Reference proteome</keyword>
<keyword evidence="1" id="KW-0732">Signal</keyword>
<name>A0AAD6WPD8_9AGAR</name>
<accession>A0AAD6WPD8</accession>
<dbReference type="SUPFAM" id="SSF50370">
    <property type="entry name" value="Ricin B-like lectins"/>
    <property type="match status" value="1"/>
</dbReference>
<comment type="caution">
    <text evidence="2">The sequence shown here is derived from an EMBL/GenBank/DDBJ whole genome shotgun (WGS) entry which is preliminary data.</text>
</comment>
<protein>
    <recommendedName>
        <fullName evidence="4">Ricin B lectin domain-containing protein</fullName>
    </recommendedName>
</protein>
<reference evidence="2" key="1">
    <citation type="submission" date="2023-03" db="EMBL/GenBank/DDBJ databases">
        <title>Massive genome expansion in bonnet fungi (Mycena s.s.) driven by repeated elements and novel gene families across ecological guilds.</title>
        <authorList>
            <consortium name="Lawrence Berkeley National Laboratory"/>
            <person name="Harder C.B."/>
            <person name="Miyauchi S."/>
            <person name="Viragh M."/>
            <person name="Kuo A."/>
            <person name="Thoen E."/>
            <person name="Andreopoulos B."/>
            <person name="Lu D."/>
            <person name="Skrede I."/>
            <person name="Drula E."/>
            <person name="Henrissat B."/>
            <person name="Morin E."/>
            <person name="Kohler A."/>
            <person name="Barry K."/>
            <person name="LaButti K."/>
            <person name="Morin E."/>
            <person name="Salamov A."/>
            <person name="Lipzen A."/>
            <person name="Mereny Z."/>
            <person name="Hegedus B."/>
            <person name="Baldrian P."/>
            <person name="Stursova M."/>
            <person name="Weitz H."/>
            <person name="Taylor A."/>
            <person name="Grigoriev I.V."/>
            <person name="Nagy L.G."/>
            <person name="Martin F."/>
            <person name="Kauserud H."/>
        </authorList>
    </citation>
    <scope>NUCLEOTIDE SEQUENCE</scope>
    <source>
        <strain evidence="2">CBHHK200</strain>
    </source>
</reference>
<evidence type="ECO:0008006" key="4">
    <source>
        <dbReference type="Google" id="ProtNLM"/>
    </source>
</evidence>
<dbReference type="EMBL" id="JARJCM010000271">
    <property type="protein sequence ID" value="KAJ7020195.1"/>
    <property type="molecule type" value="Genomic_DNA"/>
</dbReference>
<dbReference type="AlphaFoldDB" id="A0AAD6WPD8"/>
<dbReference type="Gene3D" id="2.80.10.50">
    <property type="match status" value="1"/>
</dbReference>
<sequence>MKAVSLVVVTAGLFAAVGASALARRASPAPDAAAAHVIIHPLLDSTLCITATGFSNTNLTVLSPCSPQGISTLQLWGVNAGGGGGNSVQFQSVGTNLCFAVGTTTPTNGMVITGSGCVNSNGVVLSGTSFDASQTITQSKLPLVLTALNSQVGNFTNTGFCLDRAGSSLVVNACNGGLSQSWLMESF</sequence>
<feature type="chain" id="PRO_5042051086" description="Ricin B lectin domain-containing protein" evidence="1">
    <location>
        <begin position="20"/>
        <end position="187"/>
    </location>
</feature>
<feature type="signal peptide" evidence="1">
    <location>
        <begin position="1"/>
        <end position="19"/>
    </location>
</feature>
<organism evidence="2 3">
    <name type="scientific">Mycena alexandri</name>
    <dbReference type="NCBI Taxonomy" id="1745969"/>
    <lineage>
        <taxon>Eukaryota</taxon>
        <taxon>Fungi</taxon>
        <taxon>Dikarya</taxon>
        <taxon>Basidiomycota</taxon>
        <taxon>Agaricomycotina</taxon>
        <taxon>Agaricomycetes</taxon>
        <taxon>Agaricomycetidae</taxon>
        <taxon>Agaricales</taxon>
        <taxon>Marasmiineae</taxon>
        <taxon>Mycenaceae</taxon>
        <taxon>Mycena</taxon>
    </lineage>
</organism>
<evidence type="ECO:0000313" key="3">
    <source>
        <dbReference type="Proteomes" id="UP001218188"/>
    </source>
</evidence>
<dbReference type="InterPro" id="IPR035992">
    <property type="entry name" value="Ricin_B-like_lectins"/>
</dbReference>
<gene>
    <name evidence="2" type="ORF">C8F04DRAFT_1319223</name>
</gene>
<dbReference type="PROSITE" id="PS50231">
    <property type="entry name" value="RICIN_B_LECTIN"/>
    <property type="match status" value="1"/>
</dbReference>
<evidence type="ECO:0000256" key="1">
    <source>
        <dbReference type="SAM" id="SignalP"/>
    </source>
</evidence>
<dbReference type="Proteomes" id="UP001218188">
    <property type="component" value="Unassembled WGS sequence"/>
</dbReference>
<dbReference type="CDD" id="cd00161">
    <property type="entry name" value="beta-trefoil_Ricin-like"/>
    <property type="match status" value="1"/>
</dbReference>
<evidence type="ECO:0000313" key="2">
    <source>
        <dbReference type="EMBL" id="KAJ7020195.1"/>
    </source>
</evidence>
<proteinExistence type="predicted"/>